<keyword evidence="1" id="KW-0812">Transmembrane</keyword>
<keyword evidence="1" id="KW-0472">Membrane</keyword>
<feature type="transmembrane region" description="Helical" evidence="1">
    <location>
        <begin position="463"/>
        <end position="483"/>
    </location>
</feature>
<reference evidence="2 3" key="1">
    <citation type="journal article" date="2014" name="BMC Genomics">
        <title>Genome sequencing of four Aureobasidium pullulans varieties: biotechnological potential, stress tolerance, and description of new species.</title>
        <authorList>
            <person name="Gostin Ar C."/>
            <person name="Ohm R.A."/>
            <person name="Kogej T."/>
            <person name="Sonjak S."/>
            <person name="Turk M."/>
            <person name="Zajc J."/>
            <person name="Zalar P."/>
            <person name="Grube M."/>
            <person name="Sun H."/>
            <person name="Han J."/>
            <person name="Sharma A."/>
            <person name="Chiniquy J."/>
            <person name="Ngan C.Y."/>
            <person name="Lipzen A."/>
            <person name="Barry K."/>
            <person name="Grigoriev I.V."/>
            <person name="Gunde-Cimerman N."/>
        </authorList>
    </citation>
    <scope>NUCLEOTIDE SEQUENCE [LARGE SCALE GENOMIC DNA]</scope>
    <source>
        <strain evidence="2 3">EXF-150</strain>
    </source>
</reference>
<name>A0A074XSR2_AURPU</name>
<dbReference type="OrthoDB" id="9451547at2759"/>
<dbReference type="RefSeq" id="XP_029764732.1">
    <property type="nucleotide sequence ID" value="XM_029909591.1"/>
</dbReference>
<dbReference type="EMBL" id="KL584975">
    <property type="protein sequence ID" value="KEQ88545.1"/>
    <property type="molecule type" value="Genomic_DNA"/>
</dbReference>
<dbReference type="STRING" id="1043002.A0A074XSR2"/>
<accession>A0A074XSR2</accession>
<keyword evidence="3" id="KW-1185">Reference proteome</keyword>
<proteinExistence type="predicted"/>
<dbReference type="PANTHER" id="PTHR35043:SF9">
    <property type="match status" value="1"/>
</dbReference>
<dbReference type="HOGENOM" id="CLU_022883_5_1_1"/>
<feature type="transmembrane region" description="Helical" evidence="1">
    <location>
        <begin position="431"/>
        <end position="451"/>
    </location>
</feature>
<dbReference type="PANTHER" id="PTHR35043">
    <property type="entry name" value="TRANSCRIPTION FACTOR DOMAIN-CONTAINING PROTEIN"/>
    <property type="match status" value="1"/>
</dbReference>
<keyword evidence="1" id="KW-1133">Transmembrane helix</keyword>
<dbReference type="Proteomes" id="UP000030706">
    <property type="component" value="Unassembled WGS sequence"/>
</dbReference>
<evidence type="ECO:0000313" key="3">
    <source>
        <dbReference type="Proteomes" id="UP000030706"/>
    </source>
</evidence>
<gene>
    <name evidence="2" type="ORF">M438DRAFT_402413</name>
</gene>
<evidence type="ECO:0000313" key="2">
    <source>
        <dbReference type="EMBL" id="KEQ88545.1"/>
    </source>
</evidence>
<protein>
    <submittedName>
        <fullName evidence="2">Uncharacterized protein</fullName>
    </submittedName>
</protein>
<evidence type="ECO:0000256" key="1">
    <source>
        <dbReference type="SAM" id="Phobius"/>
    </source>
</evidence>
<organism evidence="2 3">
    <name type="scientific">Aureobasidium pullulans EXF-150</name>
    <dbReference type="NCBI Taxonomy" id="1043002"/>
    <lineage>
        <taxon>Eukaryota</taxon>
        <taxon>Fungi</taxon>
        <taxon>Dikarya</taxon>
        <taxon>Ascomycota</taxon>
        <taxon>Pezizomycotina</taxon>
        <taxon>Dothideomycetes</taxon>
        <taxon>Dothideomycetidae</taxon>
        <taxon>Dothideales</taxon>
        <taxon>Saccotheciaceae</taxon>
        <taxon>Aureobasidium</taxon>
    </lineage>
</organism>
<dbReference type="AlphaFoldDB" id="A0A074XSR2"/>
<dbReference type="GeneID" id="40751897"/>
<sequence length="558" mass="63234">MFTPFGTLASNQTAAWHPEPRERGTFSILSSCVTTLVLCVWTAVHLNIPKTGKEHLQKYRKAGWLVLGLLAPELVAWNAWEQYRKASRITQRAYQTYPRTPISTWYRRAWQYLTQALSFRIPLDPVIDQEMSLESASSPPLRRHCWTLTHGFYAAMGGFAIQAENLGLGHPEEMTTLILDEAGLLYVLDKLPEVFPDLPESEILDKSKASTLAKSIVCLQALWFCIQCVARMMQGASISLLELNVLGPLLMYLCYPSLLVVTDSLRQHVALMNLFGGQEDAPPPPPTWPDLKFHGQPGVSISGCLTSFNHPERDCNSIAHHDECFSGIHCSGKSKEIDSFDLSLSINIYQFWITYSWCISNPKNLARPTPLATQQFVFDVTPEMEERLKQAAETGPVSINEYHGEVYSIDRIRNWSLSPNILYMAATFREVPILPVLTIVELLYGGLHLLAWNAPFNTSIERIMWQISGIAIAIVGPLFPVLYQAWHHGRFHPFELYHSGRPLTAHRKKLEAFIFDCYAPLYLLARLYLVVECFVDLPYLPDSAFTTPNFTLYIPHFA</sequence>